<organism evidence="2 3">
    <name type="scientific">Enterococcus italicus (strain DSM 15952 / CCUG 50447 / LMG 22039 / TP 1.5)</name>
    <dbReference type="NCBI Taxonomy" id="888064"/>
    <lineage>
        <taxon>Bacteria</taxon>
        <taxon>Bacillati</taxon>
        <taxon>Bacillota</taxon>
        <taxon>Bacilli</taxon>
        <taxon>Lactobacillales</taxon>
        <taxon>Enterococcaceae</taxon>
        <taxon>Enterococcus</taxon>
    </lineage>
</organism>
<protein>
    <submittedName>
        <fullName evidence="2">Uncharacterized protein</fullName>
    </submittedName>
</protein>
<sequence length="161" mass="18576">MEIFLLKLRPNVDMILKRVVMLNEERNQYKMKMIFISLLTVAVLAGCSETAEETPRTNSPDETTAVTQSTSDTSDSETATEEDLSESEAESPNEKYKELTIQDYFNPEDFETHLVTDNPDSRVFIFSERDQPAYKTVYIKPDSRLKIINLTTHELLMNERI</sequence>
<feature type="region of interest" description="Disordered" evidence="1">
    <location>
        <begin position="51"/>
        <end position="100"/>
    </location>
</feature>
<dbReference type="AlphaFoldDB" id="E6LIZ0"/>
<evidence type="ECO:0000256" key="1">
    <source>
        <dbReference type="SAM" id="MobiDB-lite"/>
    </source>
</evidence>
<dbReference type="eggNOG" id="COG3212">
    <property type="taxonomic scope" value="Bacteria"/>
</dbReference>
<dbReference type="Proteomes" id="UP000010296">
    <property type="component" value="Unassembled WGS sequence"/>
</dbReference>
<reference evidence="2 3" key="1">
    <citation type="submission" date="2010-12" db="EMBL/GenBank/DDBJ databases">
        <authorList>
            <person name="Muzny D."/>
            <person name="Qin X."/>
            <person name="Deng J."/>
            <person name="Jiang H."/>
            <person name="Liu Y."/>
            <person name="Qu J."/>
            <person name="Song X.-Z."/>
            <person name="Zhang L."/>
            <person name="Thornton R."/>
            <person name="Coyle M."/>
            <person name="Francisco L."/>
            <person name="Jackson L."/>
            <person name="Javaid M."/>
            <person name="Korchina V."/>
            <person name="Kovar C."/>
            <person name="Mata R."/>
            <person name="Mathew T."/>
            <person name="Ngo R."/>
            <person name="Nguyen L."/>
            <person name="Nguyen N."/>
            <person name="Okwuonu G."/>
            <person name="Ongeri F."/>
            <person name="Pham C."/>
            <person name="Simmons D."/>
            <person name="Wilczek-Boney K."/>
            <person name="Hale W."/>
            <person name="Jakkamsetti A."/>
            <person name="Pham P."/>
            <person name="Ruth R."/>
            <person name="San Lucas F."/>
            <person name="Warren J."/>
            <person name="Zhang J."/>
            <person name="Zhao Z."/>
            <person name="Zhou C."/>
            <person name="Zhu D."/>
            <person name="Lee S."/>
            <person name="Bess C."/>
            <person name="Blankenburg K."/>
            <person name="Forbes L."/>
            <person name="Fu Q."/>
            <person name="Gubbala S."/>
            <person name="Hirani K."/>
            <person name="Jayaseelan J.C."/>
            <person name="Lara F."/>
            <person name="Munidasa M."/>
            <person name="Palculict T."/>
            <person name="Patil S."/>
            <person name="Pu L.-L."/>
            <person name="Saada N."/>
            <person name="Tang L."/>
            <person name="Weissenberger G."/>
            <person name="Zhu Y."/>
            <person name="Hemphill L."/>
            <person name="Shang Y."/>
            <person name="Youmans B."/>
            <person name="Ayvaz T."/>
            <person name="Ross M."/>
            <person name="Santibanez J."/>
            <person name="Aqrawi P."/>
            <person name="Gross S."/>
            <person name="Joshi V."/>
            <person name="Fowler G."/>
            <person name="Nazareth L."/>
            <person name="Reid J."/>
            <person name="Worley K."/>
            <person name="Petrosino J."/>
            <person name="Highlander S."/>
            <person name="Gibbs R."/>
        </authorList>
    </citation>
    <scope>NUCLEOTIDE SEQUENCE [LARGE SCALE GENOMIC DNA]</scope>
    <source>
        <strain evidence="3">DSM 15952 / CCUG 50447 / LMG 22039 / TP 1.5</strain>
    </source>
</reference>
<evidence type="ECO:0000313" key="3">
    <source>
        <dbReference type="Proteomes" id="UP000010296"/>
    </source>
</evidence>
<dbReference type="STRING" id="888064.HMPREF9088_2330"/>
<dbReference type="EMBL" id="AEPV01000105">
    <property type="protein sequence ID" value="EFU72831.1"/>
    <property type="molecule type" value="Genomic_DNA"/>
</dbReference>
<evidence type="ECO:0000313" key="2">
    <source>
        <dbReference type="EMBL" id="EFU72831.1"/>
    </source>
</evidence>
<feature type="compositionally biased region" description="Low complexity" evidence="1">
    <location>
        <begin position="62"/>
        <end position="73"/>
    </location>
</feature>
<gene>
    <name evidence="2" type="ORF">HMPREF9088_2330</name>
</gene>
<feature type="compositionally biased region" description="Acidic residues" evidence="1">
    <location>
        <begin position="74"/>
        <end position="91"/>
    </location>
</feature>
<name>E6LIZ0_ENTI1</name>
<proteinExistence type="predicted"/>
<dbReference type="HOGENOM" id="CLU_1641154_0_0_9"/>
<accession>E6LIZ0</accession>
<keyword evidence="3" id="KW-1185">Reference proteome</keyword>
<comment type="caution">
    <text evidence="2">The sequence shown here is derived from an EMBL/GenBank/DDBJ whole genome shotgun (WGS) entry which is preliminary data.</text>
</comment>